<name>A0A0F9AZG0_9ZZZZ</name>
<gene>
    <name evidence="1" type="ORF">LCGC14_2789980</name>
</gene>
<proteinExistence type="predicted"/>
<accession>A0A0F9AZG0</accession>
<evidence type="ECO:0000313" key="1">
    <source>
        <dbReference type="EMBL" id="KKK83779.1"/>
    </source>
</evidence>
<reference evidence="1" key="1">
    <citation type="journal article" date="2015" name="Nature">
        <title>Complex archaea that bridge the gap between prokaryotes and eukaryotes.</title>
        <authorList>
            <person name="Spang A."/>
            <person name="Saw J.H."/>
            <person name="Jorgensen S.L."/>
            <person name="Zaremba-Niedzwiedzka K."/>
            <person name="Martijn J."/>
            <person name="Lind A.E."/>
            <person name="van Eijk R."/>
            <person name="Schleper C."/>
            <person name="Guy L."/>
            <person name="Ettema T.J."/>
        </authorList>
    </citation>
    <scope>NUCLEOTIDE SEQUENCE</scope>
</reference>
<dbReference type="AlphaFoldDB" id="A0A0F9AZG0"/>
<organism evidence="1">
    <name type="scientific">marine sediment metagenome</name>
    <dbReference type="NCBI Taxonomy" id="412755"/>
    <lineage>
        <taxon>unclassified sequences</taxon>
        <taxon>metagenomes</taxon>
        <taxon>ecological metagenomes</taxon>
    </lineage>
</organism>
<protein>
    <submittedName>
        <fullName evidence="1">Uncharacterized protein</fullName>
    </submittedName>
</protein>
<comment type="caution">
    <text evidence="1">The sequence shown here is derived from an EMBL/GenBank/DDBJ whole genome shotgun (WGS) entry which is preliminary data.</text>
</comment>
<dbReference type="EMBL" id="LAZR01052067">
    <property type="protein sequence ID" value="KKK83779.1"/>
    <property type="molecule type" value="Genomic_DNA"/>
</dbReference>
<sequence length="105" mass="11904">MIERQELYCHECDKYVQFNLDMSLNGNHVLKCPNCEHEHCRVVKDGKITSDRWDQRNGAAIYVATSTISSTSTSTWNTYNYGSGSSYSSSTSYRQWMNSSAVTAV</sequence>